<proteinExistence type="predicted"/>
<dbReference type="Gene3D" id="3.10.20.30">
    <property type="match status" value="1"/>
</dbReference>
<name>A0A3D3R2B4_9PLAN</name>
<comment type="caution">
    <text evidence="1">The sequence shown here is derived from an EMBL/GenBank/DDBJ whole genome shotgun (WGS) entry which is preliminary data.</text>
</comment>
<evidence type="ECO:0000313" key="1">
    <source>
        <dbReference type="EMBL" id="HCO21770.1"/>
    </source>
</evidence>
<dbReference type="InterPro" id="IPR003749">
    <property type="entry name" value="ThiS/MoaD-like"/>
</dbReference>
<accession>A0A3D3R2B4</accession>
<dbReference type="Proteomes" id="UP000263642">
    <property type="component" value="Unassembled WGS sequence"/>
</dbReference>
<protein>
    <submittedName>
        <fullName evidence="1">Molybdopterin synthase sulfur carrier subunit</fullName>
    </submittedName>
</protein>
<gene>
    <name evidence="1" type="ORF">DIT97_01380</name>
</gene>
<dbReference type="InterPro" id="IPR012675">
    <property type="entry name" value="Beta-grasp_dom_sf"/>
</dbReference>
<dbReference type="EMBL" id="DQAY01000011">
    <property type="protein sequence ID" value="HCO21770.1"/>
    <property type="molecule type" value="Genomic_DNA"/>
</dbReference>
<reference evidence="1 2" key="1">
    <citation type="journal article" date="2018" name="Nat. Biotechnol.">
        <title>A standardized bacterial taxonomy based on genome phylogeny substantially revises the tree of life.</title>
        <authorList>
            <person name="Parks D.H."/>
            <person name="Chuvochina M."/>
            <person name="Waite D.W."/>
            <person name="Rinke C."/>
            <person name="Skarshewski A."/>
            <person name="Chaumeil P.A."/>
            <person name="Hugenholtz P."/>
        </authorList>
    </citation>
    <scope>NUCLEOTIDE SEQUENCE [LARGE SCALE GENOMIC DNA]</scope>
    <source>
        <strain evidence="1">UBA9375</strain>
    </source>
</reference>
<dbReference type="InterPro" id="IPR016155">
    <property type="entry name" value="Mopterin_synth/thiamin_S_b"/>
</dbReference>
<dbReference type="Pfam" id="PF02597">
    <property type="entry name" value="ThiS"/>
    <property type="match status" value="1"/>
</dbReference>
<dbReference type="RefSeq" id="WP_145226546.1">
    <property type="nucleotide sequence ID" value="NZ_JAVJRM010000014.1"/>
</dbReference>
<sequence>MPRLFIPPLLKPYCKGAAEVVVEGTTVREAVESLDELYPGVKERLCPEGTLRAGLAVTVDQNVTPRGLSEKVTPESEIHFLPAIGGG</sequence>
<dbReference type="AlphaFoldDB" id="A0A3D3R2B4"/>
<dbReference type="SUPFAM" id="SSF54285">
    <property type="entry name" value="MoaD/ThiS"/>
    <property type="match status" value="1"/>
</dbReference>
<evidence type="ECO:0000313" key="2">
    <source>
        <dbReference type="Proteomes" id="UP000263642"/>
    </source>
</evidence>
<organism evidence="1 2">
    <name type="scientific">Gimesia maris</name>
    <dbReference type="NCBI Taxonomy" id="122"/>
    <lineage>
        <taxon>Bacteria</taxon>
        <taxon>Pseudomonadati</taxon>
        <taxon>Planctomycetota</taxon>
        <taxon>Planctomycetia</taxon>
        <taxon>Planctomycetales</taxon>
        <taxon>Planctomycetaceae</taxon>
        <taxon>Gimesia</taxon>
    </lineage>
</organism>